<name>A0A9Y1BS03_9ARCH</name>
<evidence type="ECO:0000256" key="1">
    <source>
        <dbReference type="SAM" id="Phobius"/>
    </source>
</evidence>
<evidence type="ECO:0000313" key="2">
    <source>
        <dbReference type="EMBL" id="UJG43866.1"/>
    </source>
</evidence>
<dbReference type="EMBL" id="CP084167">
    <property type="protein sequence ID" value="UJG43866.1"/>
    <property type="molecule type" value="Genomic_DNA"/>
</dbReference>
<feature type="transmembrane region" description="Helical" evidence="1">
    <location>
        <begin position="390"/>
        <end position="409"/>
    </location>
</feature>
<proteinExistence type="predicted"/>
<dbReference type="AlphaFoldDB" id="A0A9Y1BS03"/>
<dbReference type="SUPFAM" id="SSF53850">
    <property type="entry name" value="Periplasmic binding protein-like II"/>
    <property type="match status" value="1"/>
</dbReference>
<sequence length="420" mass="47293">MKQRKFPSFVIILLLLSSLIVLDVLRQGKFRSEKDEIIICMLYTSEKKAWINTVAVDFPEWFSSRNPGLSVHLEFEVLGTRSSMISILSGESKPVIWSPASSVWVPLFDWSWKKKFGFSIINEENVRSLVSSPIIIGVWKSYAEKHNLTSWFDLYNLSFEDLKLAHTSAQESNSGYMAVLLEIAAASGKPPSEITIDDLKNSTIQNWLEQVESSAVLYGSSTGFLAKQAVQLGPSGLNVMILYENLIIETAKDGEAFAKWNDSIIAVYPSEGTLWSDHPIVLLNASWVSPEEYFAATEFERFLLSKEIQKKAIPFGFRPGNQSIINDSDVREEINSVFKEENGVKPTLSIPLFETPTDGEVLDRIPDLWLKTRATSLESPENNTDAQLGLSSYSTYLVFLIAFLLLIPIKNQRSKKVMKQ</sequence>
<dbReference type="Gene3D" id="3.40.190.10">
    <property type="entry name" value="Periplasmic binding protein-like II"/>
    <property type="match status" value="2"/>
</dbReference>
<dbReference type="Pfam" id="PF13531">
    <property type="entry name" value="SBP_bac_11"/>
    <property type="match status" value="1"/>
</dbReference>
<organism evidence="2">
    <name type="scientific">Candidatus Heimdallarchaeum endolithica</name>
    <dbReference type="NCBI Taxonomy" id="2876572"/>
    <lineage>
        <taxon>Archaea</taxon>
        <taxon>Promethearchaeati</taxon>
        <taxon>Candidatus Heimdallarchaeota</taxon>
        <taxon>Candidatus Heimdallarchaeia (ex Rinke et al. 2021) (nom. nud.)</taxon>
        <taxon>Candidatus Heimdallarchaeales</taxon>
        <taxon>Candidatus Heimdallarchaeaceae</taxon>
        <taxon>Candidatus Heimdallarchaeum</taxon>
    </lineage>
</organism>
<accession>A0A9Y1BS03</accession>
<keyword evidence="1" id="KW-0472">Membrane</keyword>
<protein>
    <submittedName>
        <fullName evidence="2">Substrate-binding domain-containing protein</fullName>
    </submittedName>
</protein>
<keyword evidence="1" id="KW-0812">Transmembrane</keyword>
<keyword evidence="1" id="KW-1133">Transmembrane helix</keyword>
<dbReference type="Proteomes" id="UP001200513">
    <property type="component" value="Chromosome"/>
</dbReference>
<gene>
    <name evidence="2" type="ORF">K9W46_01450</name>
</gene>
<reference evidence="2" key="1">
    <citation type="journal article" date="2022" name="Nat. Microbiol.">
        <title>Unique mobile elements and scalable gene flow at the prokaryote-eukaryote boundary revealed by circularized Asgard archaea genomes.</title>
        <authorList>
            <person name="Wu F."/>
            <person name="Speth D.R."/>
            <person name="Philosof A."/>
            <person name="Cremiere A."/>
            <person name="Narayanan A."/>
            <person name="Barco R.A."/>
            <person name="Connon S.A."/>
            <person name="Amend J.P."/>
            <person name="Antoshechkin I.A."/>
            <person name="Orphan V.J."/>
        </authorList>
    </citation>
    <scope>NUCLEOTIDE SEQUENCE</scope>
    <source>
        <strain evidence="2">PR6</strain>
    </source>
</reference>